<dbReference type="EMBL" id="FUWH01000006">
    <property type="protein sequence ID" value="SJZ90928.1"/>
    <property type="molecule type" value="Genomic_DNA"/>
</dbReference>
<accession>A0A1T4PJ86</accession>
<protein>
    <recommendedName>
        <fullName evidence="3">Lipoprotein</fullName>
    </recommendedName>
</protein>
<evidence type="ECO:0008006" key="3">
    <source>
        <dbReference type="Google" id="ProtNLM"/>
    </source>
</evidence>
<evidence type="ECO:0000313" key="2">
    <source>
        <dbReference type="Proteomes" id="UP000190888"/>
    </source>
</evidence>
<organism evidence="1 2">
    <name type="scientific">Sediminibacterium ginsengisoli</name>
    <dbReference type="NCBI Taxonomy" id="413434"/>
    <lineage>
        <taxon>Bacteria</taxon>
        <taxon>Pseudomonadati</taxon>
        <taxon>Bacteroidota</taxon>
        <taxon>Chitinophagia</taxon>
        <taxon>Chitinophagales</taxon>
        <taxon>Chitinophagaceae</taxon>
        <taxon>Sediminibacterium</taxon>
    </lineage>
</organism>
<sequence>MKKTFFWWLLPALLFTGCGPGVKRKIEINNDHVSIKIEYAGDVELAGNDSSIAFISTGGYVKYKRDDVRMVAEPDANGVISYKLYNGGREQPLDEKGKKMLIAIIQDMARIEADQQKKK</sequence>
<dbReference type="OrthoDB" id="798464at2"/>
<keyword evidence="2" id="KW-1185">Reference proteome</keyword>
<dbReference type="PROSITE" id="PS51257">
    <property type="entry name" value="PROKAR_LIPOPROTEIN"/>
    <property type="match status" value="1"/>
</dbReference>
<gene>
    <name evidence="1" type="ORF">SAMN04488132_10613</name>
</gene>
<name>A0A1T4PJ86_9BACT</name>
<evidence type="ECO:0000313" key="1">
    <source>
        <dbReference type="EMBL" id="SJZ90928.1"/>
    </source>
</evidence>
<dbReference type="Proteomes" id="UP000190888">
    <property type="component" value="Unassembled WGS sequence"/>
</dbReference>
<proteinExistence type="predicted"/>
<reference evidence="1 2" key="1">
    <citation type="submission" date="2017-02" db="EMBL/GenBank/DDBJ databases">
        <authorList>
            <person name="Peterson S.W."/>
        </authorList>
    </citation>
    <scope>NUCLEOTIDE SEQUENCE [LARGE SCALE GENOMIC DNA]</scope>
    <source>
        <strain evidence="1 2">DSM 22335</strain>
    </source>
</reference>
<dbReference type="RefSeq" id="WP_078831597.1">
    <property type="nucleotide sequence ID" value="NZ_FUWH01000006.1"/>
</dbReference>
<dbReference type="AlphaFoldDB" id="A0A1T4PJ86"/>